<evidence type="ECO:0000256" key="7">
    <source>
        <dbReference type="SAM" id="Phobius"/>
    </source>
</evidence>
<dbReference type="RefSeq" id="XP_064706924.1">
    <property type="nucleotide sequence ID" value="XM_064845379.1"/>
</dbReference>
<dbReference type="GO" id="GO:0022857">
    <property type="term" value="F:transmembrane transporter activity"/>
    <property type="evidence" value="ECO:0007669"/>
    <property type="project" value="InterPro"/>
</dbReference>
<organism evidence="9 10">
    <name type="scientific">Exophiala bonariae</name>
    <dbReference type="NCBI Taxonomy" id="1690606"/>
    <lineage>
        <taxon>Eukaryota</taxon>
        <taxon>Fungi</taxon>
        <taxon>Dikarya</taxon>
        <taxon>Ascomycota</taxon>
        <taxon>Pezizomycotina</taxon>
        <taxon>Eurotiomycetes</taxon>
        <taxon>Chaetothyriomycetidae</taxon>
        <taxon>Chaetothyriales</taxon>
        <taxon>Herpotrichiellaceae</taxon>
        <taxon>Exophiala</taxon>
    </lineage>
</organism>
<gene>
    <name evidence="9" type="ORF">LTR84_001761</name>
</gene>
<evidence type="ECO:0000256" key="4">
    <source>
        <dbReference type="ARBA" id="ARBA00022989"/>
    </source>
</evidence>
<dbReference type="InterPro" id="IPR011701">
    <property type="entry name" value="MFS"/>
</dbReference>
<dbReference type="EMBL" id="JAVRRD010000011">
    <property type="protein sequence ID" value="KAK5053799.1"/>
    <property type="molecule type" value="Genomic_DNA"/>
</dbReference>
<dbReference type="PANTHER" id="PTHR23501">
    <property type="entry name" value="MAJOR FACILITATOR SUPERFAMILY"/>
    <property type="match status" value="1"/>
</dbReference>
<feature type="transmembrane region" description="Helical" evidence="7">
    <location>
        <begin position="259"/>
        <end position="279"/>
    </location>
</feature>
<keyword evidence="5 7" id="KW-0472">Membrane</keyword>
<dbReference type="AlphaFoldDB" id="A0AAV9NDQ4"/>
<dbReference type="PROSITE" id="PS50850">
    <property type="entry name" value="MFS"/>
    <property type="match status" value="1"/>
</dbReference>
<feature type="transmembrane region" description="Helical" evidence="7">
    <location>
        <begin position="426"/>
        <end position="449"/>
    </location>
</feature>
<feature type="transmembrane region" description="Helical" evidence="7">
    <location>
        <begin position="333"/>
        <end position="350"/>
    </location>
</feature>
<feature type="transmembrane region" description="Helical" evidence="7">
    <location>
        <begin position="291"/>
        <end position="312"/>
    </location>
</feature>
<dbReference type="Proteomes" id="UP001358417">
    <property type="component" value="Unassembled WGS sequence"/>
</dbReference>
<comment type="caution">
    <text evidence="9">The sequence shown here is derived from an EMBL/GenBank/DDBJ whole genome shotgun (WGS) entry which is preliminary data.</text>
</comment>
<feature type="transmembrane region" description="Helical" evidence="7">
    <location>
        <begin position="221"/>
        <end position="239"/>
    </location>
</feature>
<evidence type="ECO:0000256" key="6">
    <source>
        <dbReference type="SAM" id="MobiDB-lite"/>
    </source>
</evidence>
<dbReference type="InterPro" id="IPR020846">
    <property type="entry name" value="MFS_dom"/>
</dbReference>
<evidence type="ECO:0000313" key="10">
    <source>
        <dbReference type="Proteomes" id="UP001358417"/>
    </source>
</evidence>
<dbReference type="SUPFAM" id="SSF103473">
    <property type="entry name" value="MFS general substrate transporter"/>
    <property type="match status" value="2"/>
</dbReference>
<feature type="transmembrane region" description="Helical" evidence="7">
    <location>
        <begin position="370"/>
        <end position="388"/>
    </location>
</feature>
<keyword evidence="10" id="KW-1185">Reference proteome</keyword>
<evidence type="ECO:0000313" key="9">
    <source>
        <dbReference type="EMBL" id="KAK5053799.1"/>
    </source>
</evidence>
<feature type="transmembrane region" description="Helical" evidence="7">
    <location>
        <begin position="395"/>
        <end position="414"/>
    </location>
</feature>
<keyword evidence="2" id="KW-0813">Transport</keyword>
<dbReference type="CDD" id="cd17502">
    <property type="entry name" value="MFS_Azr1_MDR_like"/>
    <property type="match status" value="1"/>
</dbReference>
<feature type="transmembrane region" description="Helical" evidence="7">
    <location>
        <begin position="154"/>
        <end position="177"/>
    </location>
</feature>
<evidence type="ECO:0000259" key="8">
    <source>
        <dbReference type="PROSITE" id="PS50850"/>
    </source>
</evidence>
<feature type="compositionally biased region" description="Polar residues" evidence="6">
    <location>
        <begin position="20"/>
        <end position="31"/>
    </location>
</feature>
<accession>A0AAV9NDQ4</accession>
<evidence type="ECO:0000256" key="3">
    <source>
        <dbReference type="ARBA" id="ARBA00022692"/>
    </source>
</evidence>
<keyword evidence="4 7" id="KW-1133">Transmembrane helix</keyword>
<evidence type="ECO:0000256" key="5">
    <source>
        <dbReference type="ARBA" id="ARBA00023136"/>
    </source>
</evidence>
<feature type="transmembrane region" description="Helical" evidence="7">
    <location>
        <begin position="128"/>
        <end position="148"/>
    </location>
</feature>
<dbReference type="Pfam" id="PF07690">
    <property type="entry name" value="MFS_1"/>
    <property type="match status" value="1"/>
</dbReference>
<feature type="domain" description="Major facilitator superfamily (MFS) profile" evidence="8">
    <location>
        <begin position="60"/>
        <end position="554"/>
    </location>
</feature>
<evidence type="ECO:0000256" key="1">
    <source>
        <dbReference type="ARBA" id="ARBA00004141"/>
    </source>
</evidence>
<comment type="subcellular location">
    <subcellularLocation>
        <location evidence="1">Membrane</location>
        <topology evidence="1">Multi-pass membrane protein</topology>
    </subcellularLocation>
</comment>
<feature type="region of interest" description="Disordered" evidence="6">
    <location>
        <begin position="14"/>
        <end position="38"/>
    </location>
</feature>
<sequence length="567" mass="59376">MGAPIEKAALGFRGTDTPEKSISNTLGSNKRGNSDIGNEEALTESPLEIQYPQGMKRAILASATLVSVFLIALDQKSFKTIVGTAIPKITDEFGGLNDVSWYAAAYFMTFGASQTSAGKLYKYTDIKWSFLASMIIFEVGSLICGVAPNSKSLIVGRAIAGLGGAGLSVGGTSIVTFSVPPVQRPMMMGIIGSTYAVAAVLGPVLGGALSNNGRSGWRWCFYINLPIGGAAAIAVFLFCKLPAAAAPPKITLVQKLLHLDFIGVALAMGGITCLVLALQYGGISHPWNSSIVIGLLVGFGLLIIALVIWEILLGDYAMMMPRLYKQRSLSATAPFQFLFMGTYIILLYYLPIYFQSILGASPIRSGVNNLPLVLAASVFAIAGGAVVMKTGRAQQVLMIGSLLTTVSIGLVYTLDIGSSTGKWVGYQLFTGAVMAFAIMHALTIAQASVDPEDIPPVTANLLFFSTIGGAFSTSAGQAAFINRLLAALPEKAPSVNPALVLVTGASELNKVFPKDVLPGILEAYMIGIKAAFAVAVAFCGMAFLCSLAIPMRKLPSHAPGEAPMAMG</sequence>
<evidence type="ECO:0000256" key="2">
    <source>
        <dbReference type="ARBA" id="ARBA00022448"/>
    </source>
</evidence>
<name>A0AAV9NDQ4_9EURO</name>
<feature type="transmembrane region" description="Helical" evidence="7">
    <location>
        <begin position="461"/>
        <end position="481"/>
    </location>
</feature>
<dbReference type="InterPro" id="IPR036259">
    <property type="entry name" value="MFS_trans_sf"/>
</dbReference>
<protein>
    <recommendedName>
        <fullName evidence="8">Major facilitator superfamily (MFS) profile domain-containing protein</fullName>
    </recommendedName>
</protein>
<dbReference type="Gene3D" id="1.20.1720.10">
    <property type="entry name" value="Multidrug resistance protein D"/>
    <property type="match status" value="1"/>
</dbReference>
<reference evidence="9 10" key="1">
    <citation type="submission" date="2023-08" db="EMBL/GenBank/DDBJ databases">
        <title>Black Yeasts Isolated from many extreme environments.</title>
        <authorList>
            <person name="Coleine C."/>
            <person name="Stajich J.E."/>
            <person name="Selbmann L."/>
        </authorList>
    </citation>
    <scope>NUCLEOTIDE SEQUENCE [LARGE SCALE GENOMIC DNA]</scope>
    <source>
        <strain evidence="9 10">CCFEE 5792</strain>
    </source>
</reference>
<dbReference type="GO" id="GO:0005886">
    <property type="term" value="C:plasma membrane"/>
    <property type="evidence" value="ECO:0007669"/>
    <property type="project" value="TreeGrafter"/>
</dbReference>
<keyword evidence="3 7" id="KW-0812">Transmembrane</keyword>
<feature type="transmembrane region" description="Helical" evidence="7">
    <location>
        <begin position="523"/>
        <end position="549"/>
    </location>
</feature>
<dbReference type="GeneID" id="89969977"/>
<dbReference type="PANTHER" id="PTHR23501:SF177">
    <property type="entry name" value="MAJOR FACILITATOR SUPERFAMILY (MFS) PROFILE DOMAIN-CONTAINING PROTEIN-RELATED"/>
    <property type="match status" value="1"/>
</dbReference>
<feature type="transmembrane region" description="Helical" evidence="7">
    <location>
        <begin position="189"/>
        <end position="209"/>
    </location>
</feature>
<proteinExistence type="predicted"/>